<dbReference type="Gene3D" id="3.40.50.300">
    <property type="entry name" value="P-loop containing nucleotide triphosphate hydrolases"/>
    <property type="match status" value="1"/>
</dbReference>
<dbReference type="Proteomes" id="UP001168537">
    <property type="component" value="Unassembled WGS sequence"/>
</dbReference>
<comment type="caution">
    <text evidence="1">The sequence shown here is derived from an EMBL/GenBank/DDBJ whole genome shotgun (WGS) entry which is preliminary data.</text>
</comment>
<accession>A0ABT8ERU1</accession>
<proteinExistence type="predicted"/>
<gene>
    <name evidence="1" type="ORF">QWY29_05535</name>
</gene>
<keyword evidence="2" id="KW-1185">Reference proteome</keyword>
<dbReference type="PANTHER" id="PTHR36451">
    <property type="entry name" value="PAPS-DEPENDENT SULFOTRANSFERASE STF3"/>
    <property type="match status" value="1"/>
</dbReference>
<dbReference type="Pfam" id="PF13469">
    <property type="entry name" value="Sulfotransfer_3"/>
    <property type="match status" value="1"/>
</dbReference>
<sequence>MSADTGTGTGTEGLNVMTRERADVGSYDDIVAAARRTTGLEDLGGTEHEEGLRVLVDDLASAEAGLTPRGNYFQRSEVKSALVGRLLTQAQFTARPEHADVPIERPVFVMGLPRTGTTALHRLLHADPAAQGLEMWLTQYPQPRPPRETWDDDPIFGAMQQAFSAHHVESPEFMGIHYMDATTVEECWRLLRQTGKSNSYESLAHVPRYSAWLAAQDWTDAYARHRQNLQLVGLNDPDKRWVLKNPSHMTALDALMAVYPDALVVYTHRDPVVCIASSSSLSAETTAGHSTTYVGETIGRTQLDLWSRAFHAFHDARPRYDRAQFADVAFSDLLADPLGTARSVYEQFGLDWTPDAQAAMEEIDRESKQGAAKPSHRYSIEDYGLTEADVRAAFDR</sequence>
<evidence type="ECO:0000313" key="1">
    <source>
        <dbReference type="EMBL" id="MDN4160809.1"/>
    </source>
</evidence>
<name>A0ABT8ERU1_9ACTN</name>
<keyword evidence="1" id="KW-0808">Transferase</keyword>
<evidence type="ECO:0000313" key="2">
    <source>
        <dbReference type="Proteomes" id="UP001168537"/>
    </source>
</evidence>
<dbReference type="RefSeq" id="WP_300959697.1">
    <property type="nucleotide sequence ID" value="NZ_JAUHJR010000002.1"/>
</dbReference>
<organism evidence="1 2">
    <name type="scientific">Nocardioides abyssi</name>
    <dbReference type="NCBI Taxonomy" id="3058370"/>
    <lineage>
        <taxon>Bacteria</taxon>
        <taxon>Bacillati</taxon>
        <taxon>Actinomycetota</taxon>
        <taxon>Actinomycetes</taxon>
        <taxon>Propionibacteriales</taxon>
        <taxon>Nocardioidaceae</taxon>
        <taxon>Nocardioides</taxon>
    </lineage>
</organism>
<dbReference type="InterPro" id="IPR027417">
    <property type="entry name" value="P-loop_NTPase"/>
</dbReference>
<dbReference type="GO" id="GO:0016740">
    <property type="term" value="F:transferase activity"/>
    <property type="evidence" value="ECO:0007669"/>
    <property type="project" value="UniProtKB-KW"/>
</dbReference>
<protein>
    <submittedName>
        <fullName evidence="1">Sulfotransferase</fullName>
        <ecNumber evidence="1">2.8.2.-</ecNumber>
    </submittedName>
</protein>
<dbReference type="EC" id="2.8.2.-" evidence="1"/>
<reference evidence="1" key="1">
    <citation type="submission" date="2023-06" db="EMBL/GenBank/DDBJ databases">
        <title>Draft genome sequence of Nocardioides sp. SOB72.</title>
        <authorList>
            <person name="Zhang G."/>
        </authorList>
    </citation>
    <scope>NUCLEOTIDE SEQUENCE</scope>
    <source>
        <strain evidence="1">SOB72</strain>
    </source>
</reference>
<dbReference type="SUPFAM" id="SSF52540">
    <property type="entry name" value="P-loop containing nucleoside triphosphate hydrolases"/>
    <property type="match status" value="1"/>
</dbReference>
<dbReference type="InterPro" id="IPR052736">
    <property type="entry name" value="Stf3_sulfotransferase"/>
</dbReference>
<dbReference type="PANTHER" id="PTHR36451:SF1">
    <property type="entry name" value="OMEGA-HYDROXY-BETA-DIHYDROMENAQUINONE-9 SULFOTRANSFERASE STF3"/>
    <property type="match status" value="1"/>
</dbReference>
<dbReference type="EMBL" id="JAUHJR010000002">
    <property type="protein sequence ID" value="MDN4160809.1"/>
    <property type="molecule type" value="Genomic_DNA"/>
</dbReference>